<evidence type="ECO:0000256" key="4">
    <source>
        <dbReference type="ARBA" id="ARBA00011881"/>
    </source>
</evidence>
<dbReference type="RefSeq" id="XP_007727393.1">
    <property type="nucleotide sequence ID" value="XM_007729203.1"/>
</dbReference>
<evidence type="ECO:0000256" key="16">
    <source>
        <dbReference type="ARBA" id="ARBA00061589"/>
    </source>
</evidence>
<dbReference type="SMART" id="SM01117">
    <property type="entry name" value="Cyt-b5"/>
    <property type="match status" value="1"/>
</dbReference>
<evidence type="ECO:0000256" key="9">
    <source>
        <dbReference type="ARBA" id="ARBA00022723"/>
    </source>
</evidence>
<comment type="caution">
    <text evidence="25">The sequence shown here is derived from an EMBL/GenBank/DDBJ whole genome shotgun (WGS) entry which is preliminary data.</text>
</comment>
<dbReference type="PANTHER" id="PTHR10578">
    <property type="entry name" value="S -2-HYDROXY-ACID OXIDASE-RELATED"/>
    <property type="match status" value="1"/>
</dbReference>
<evidence type="ECO:0000256" key="12">
    <source>
        <dbReference type="ARBA" id="ARBA00023004"/>
    </source>
</evidence>
<dbReference type="InterPro" id="IPR001199">
    <property type="entry name" value="Cyt_B5-like_heme/steroid-bd"/>
</dbReference>
<dbReference type="InterPro" id="IPR036400">
    <property type="entry name" value="Cyt_B5-like_heme/steroid_sf"/>
</dbReference>
<reference evidence="25 26" key="1">
    <citation type="submission" date="2013-03" db="EMBL/GenBank/DDBJ databases">
        <title>The Genome Sequence of Capronia coronata CBS 617.96.</title>
        <authorList>
            <consortium name="The Broad Institute Genomics Platform"/>
            <person name="Cuomo C."/>
            <person name="de Hoog S."/>
            <person name="Gorbushina A."/>
            <person name="Walker B."/>
            <person name="Young S.K."/>
            <person name="Zeng Q."/>
            <person name="Gargeya S."/>
            <person name="Fitzgerald M."/>
            <person name="Haas B."/>
            <person name="Abouelleil A."/>
            <person name="Allen A.W."/>
            <person name="Alvarado L."/>
            <person name="Arachchi H.M."/>
            <person name="Berlin A.M."/>
            <person name="Chapman S.B."/>
            <person name="Gainer-Dewar J."/>
            <person name="Goldberg J."/>
            <person name="Griggs A."/>
            <person name="Gujja S."/>
            <person name="Hansen M."/>
            <person name="Howarth C."/>
            <person name="Imamovic A."/>
            <person name="Ireland A."/>
            <person name="Larimer J."/>
            <person name="McCowan C."/>
            <person name="Murphy C."/>
            <person name="Pearson M."/>
            <person name="Poon T.W."/>
            <person name="Priest M."/>
            <person name="Roberts A."/>
            <person name="Saif S."/>
            <person name="Shea T."/>
            <person name="Sisk P."/>
            <person name="Sykes S."/>
            <person name="Wortman J."/>
            <person name="Nusbaum C."/>
            <person name="Birren B."/>
        </authorList>
    </citation>
    <scope>NUCLEOTIDE SEQUENCE [LARGE SCALE GENOMIC DNA]</scope>
    <source>
        <strain evidence="25 26">CBS 617.96</strain>
    </source>
</reference>
<dbReference type="AlphaFoldDB" id="W9YCY6"/>
<feature type="compositionally biased region" description="Basic and acidic residues" evidence="22">
    <location>
        <begin position="87"/>
        <end position="98"/>
    </location>
</feature>
<accession>W9YCY6</accession>
<evidence type="ECO:0000259" key="23">
    <source>
        <dbReference type="PROSITE" id="PS50255"/>
    </source>
</evidence>
<proteinExistence type="inferred from homology"/>
<dbReference type="InterPro" id="IPR013785">
    <property type="entry name" value="Aldolase_TIM"/>
</dbReference>
<dbReference type="InterPro" id="IPR000262">
    <property type="entry name" value="FMN-dep_DH"/>
</dbReference>
<keyword evidence="9" id="KW-0479">Metal-binding</keyword>
<comment type="cofactor">
    <cofactor evidence="1">
        <name>FMN</name>
        <dbReference type="ChEBI" id="CHEBI:58210"/>
    </cofactor>
</comment>
<keyword evidence="6" id="KW-0349">Heme</keyword>
<evidence type="ECO:0000256" key="21">
    <source>
        <dbReference type="ARBA" id="ARBA00078938"/>
    </source>
</evidence>
<sequence length="520" mass="57312">MAPRQISVSEISAHNKDTDCWIVVDGNVWDMTKFAPEHPGGPGIIYKYAGRDATKAYNEIHSPSLIKTNLPADALKGVLDTSTITEEWNRPAPDETPKARSTSTAEKPPLESIINAHDFELAAEHSATAKTWGFYSSAANDLVTKELNASLFRQVLFRPRVMRRVDQINTETDILGIPVSFPLMVSPAAMARLIHPDGELAIGRAAKEKSIVQCISNNASYSASEIVSQPQVNEYPFFFQLYVNRDRPKSEALLRHIHTHKNIRAIFVTTDAAAAGKREADERVKADENIQNPMMTTKPKNDKKGGGYGRLMGSFIDPNLNWADIAWLRSQTKLPLVLKGIMSADDVRLALDHGLEGVVLSNHGGRNLDTSPPALLVLLEIHARFPEIITQHHPRSEAVRSGQAKPFSIFVDGGIRRGTDILKVVCLGAVAAGIGRPALFATGYGQDGVEQLIDILKDEFEVCMRNNGITSIDECSPEYVNTGAVDKWVVKRRDHPYAVHWAKDKLVTKSLFGTGRESKL</sequence>
<evidence type="ECO:0000256" key="22">
    <source>
        <dbReference type="SAM" id="MobiDB-lite"/>
    </source>
</evidence>
<evidence type="ECO:0000259" key="24">
    <source>
        <dbReference type="PROSITE" id="PS51349"/>
    </source>
</evidence>
<keyword evidence="7" id="KW-0285">Flavoprotein</keyword>
<keyword evidence="10" id="KW-0809">Transit peptide</keyword>
<name>W9YCY6_9EURO</name>
<evidence type="ECO:0000256" key="20">
    <source>
        <dbReference type="ARBA" id="ARBA00078774"/>
    </source>
</evidence>
<keyword evidence="12" id="KW-0408">Iron</keyword>
<gene>
    <name evidence="25" type="ORF">A1O1_08341</name>
</gene>
<feature type="domain" description="Cytochrome b5 heme-binding" evidence="23">
    <location>
        <begin position="3"/>
        <end position="80"/>
    </location>
</feature>
<feature type="domain" description="FMN hydroxy acid dehydrogenase" evidence="24">
    <location>
        <begin position="108"/>
        <end position="485"/>
    </location>
</feature>
<evidence type="ECO:0000256" key="17">
    <source>
        <dbReference type="ARBA" id="ARBA00066458"/>
    </source>
</evidence>
<comment type="cofactor">
    <cofactor evidence="2">
        <name>heme b</name>
        <dbReference type="ChEBI" id="CHEBI:60344"/>
    </cofactor>
</comment>
<evidence type="ECO:0000256" key="7">
    <source>
        <dbReference type="ARBA" id="ARBA00022630"/>
    </source>
</evidence>
<dbReference type="InterPro" id="IPR037396">
    <property type="entry name" value="FMN_HAD"/>
</dbReference>
<evidence type="ECO:0000313" key="25">
    <source>
        <dbReference type="EMBL" id="EXJ80199.1"/>
    </source>
</evidence>
<keyword evidence="13" id="KW-0496">Mitochondrion</keyword>
<evidence type="ECO:0000256" key="1">
    <source>
        <dbReference type="ARBA" id="ARBA00001917"/>
    </source>
</evidence>
<evidence type="ECO:0000256" key="3">
    <source>
        <dbReference type="ARBA" id="ARBA00004569"/>
    </source>
</evidence>
<protein>
    <recommendedName>
        <fullName evidence="18">L-lactate dehydrogenase (cytochrome)</fullName>
        <ecNumber evidence="17">1.1.2.3</ecNumber>
    </recommendedName>
    <alternativeName>
        <fullName evidence="20">Cytochrome b2</fullName>
    </alternativeName>
    <alternativeName>
        <fullName evidence="19">Flavocytochrome b2</fullName>
    </alternativeName>
    <alternativeName>
        <fullName evidence="21">L-lactate ferricytochrome c oxidoreductase</fullName>
    </alternativeName>
</protein>
<evidence type="ECO:0000256" key="5">
    <source>
        <dbReference type="ARBA" id="ARBA00022448"/>
    </source>
</evidence>
<dbReference type="eggNOG" id="KOG0538">
    <property type="taxonomic scope" value="Eukaryota"/>
</dbReference>
<dbReference type="Pfam" id="PF00173">
    <property type="entry name" value="Cyt-b5"/>
    <property type="match status" value="1"/>
</dbReference>
<dbReference type="EC" id="1.1.2.3" evidence="17"/>
<evidence type="ECO:0000256" key="19">
    <source>
        <dbReference type="ARBA" id="ARBA00075949"/>
    </source>
</evidence>
<dbReference type="STRING" id="1182541.W9YCY6"/>
<dbReference type="GeneID" id="19163192"/>
<dbReference type="FunFam" id="3.20.20.70:FF:000062">
    <property type="entry name" value="Cytochrome b2, mitochondrial, putative"/>
    <property type="match status" value="1"/>
</dbReference>
<evidence type="ECO:0000313" key="26">
    <source>
        <dbReference type="Proteomes" id="UP000019484"/>
    </source>
</evidence>
<comment type="similarity">
    <text evidence="15">In the C-terminal section; belongs to the FMN-dependent alpha-hydroxy acid dehydrogenase family.</text>
</comment>
<evidence type="ECO:0000256" key="15">
    <source>
        <dbReference type="ARBA" id="ARBA00061137"/>
    </source>
</evidence>
<comment type="similarity">
    <text evidence="16">In the N-terminal section; belongs to the cytochrome b5 family.</text>
</comment>
<dbReference type="GO" id="GO:0005758">
    <property type="term" value="C:mitochondrial intermembrane space"/>
    <property type="evidence" value="ECO:0007669"/>
    <property type="project" value="UniProtKB-SubCell"/>
</dbReference>
<dbReference type="PANTHER" id="PTHR10578:SF104">
    <property type="entry name" value="CYTOCHROME B2, MITOCHONDRIAL-RELATED"/>
    <property type="match status" value="1"/>
</dbReference>
<dbReference type="Gene3D" id="3.20.20.70">
    <property type="entry name" value="Aldolase class I"/>
    <property type="match status" value="1"/>
</dbReference>
<dbReference type="InterPro" id="IPR037458">
    <property type="entry name" value="L-MDH/L-LDH_FMN-bd"/>
</dbReference>
<dbReference type="GO" id="GO:0004460">
    <property type="term" value="F:L-lactate dehydrogenase (cytochrome) activity"/>
    <property type="evidence" value="ECO:0007669"/>
    <property type="project" value="UniProtKB-EC"/>
</dbReference>
<dbReference type="PROSITE" id="PS50255">
    <property type="entry name" value="CYTOCHROME_B5_2"/>
    <property type="match status" value="1"/>
</dbReference>
<evidence type="ECO:0000256" key="14">
    <source>
        <dbReference type="ARBA" id="ARBA00052399"/>
    </source>
</evidence>
<evidence type="ECO:0000256" key="11">
    <source>
        <dbReference type="ARBA" id="ARBA00023002"/>
    </source>
</evidence>
<dbReference type="SUPFAM" id="SSF55856">
    <property type="entry name" value="Cytochrome b5-like heme/steroid binding domain"/>
    <property type="match status" value="1"/>
</dbReference>
<feature type="region of interest" description="Disordered" evidence="22">
    <location>
        <begin position="84"/>
        <end position="109"/>
    </location>
</feature>
<comment type="subunit">
    <text evidence="4">Homotetramer.</text>
</comment>
<keyword evidence="11" id="KW-0560">Oxidoreductase</keyword>
<comment type="catalytic activity">
    <reaction evidence="14">
        <text>(S)-lactate + 2 Fe(III)-[cytochrome c] = 2 Fe(II)-[cytochrome c] + pyruvate + 2 H(+)</text>
        <dbReference type="Rhea" id="RHEA:19909"/>
        <dbReference type="Rhea" id="RHEA-COMP:10350"/>
        <dbReference type="Rhea" id="RHEA-COMP:14399"/>
        <dbReference type="ChEBI" id="CHEBI:15361"/>
        <dbReference type="ChEBI" id="CHEBI:15378"/>
        <dbReference type="ChEBI" id="CHEBI:16651"/>
        <dbReference type="ChEBI" id="CHEBI:29033"/>
        <dbReference type="ChEBI" id="CHEBI:29034"/>
        <dbReference type="EC" id="1.1.2.3"/>
    </reaction>
    <physiologicalReaction direction="left-to-right" evidence="14">
        <dbReference type="Rhea" id="RHEA:19910"/>
    </physiologicalReaction>
</comment>
<dbReference type="CDD" id="cd02922">
    <property type="entry name" value="FCB2_FMN"/>
    <property type="match status" value="1"/>
</dbReference>
<dbReference type="Proteomes" id="UP000019484">
    <property type="component" value="Unassembled WGS sequence"/>
</dbReference>
<dbReference type="GO" id="GO:0046872">
    <property type="term" value="F:metal ion binding"/>
    <property type="evidence" value="ECO:0007669"/>
    <property type="project" value="UniProtKB-KW"/>
</dbReference>
<dbReference type="eggNOG" id="KOG0537">
    <property type="taxonomic scope" value="Eukaryota"/>
</dbReference>
<dbReference type="FunFam" id="3.10.120.10:FF:000009">
    <property type="entry name" value="Cytochrome b2, mitochondrial, putative"/>
    <property type="match status" value="1"/>
</dbReference>
<dbReference type="HOGENOM" id="CLU_020639_1_1_1"/>
<dbReference type="EMBL" id="AMWN01000008">
    <property type="protein sequence ID" value="EXJ80199.1"/>
    <property type="molecule type" value="Genomic_DNA"/>
</dbReference>
<evidence type="ECO:0000256" key="8">
    <source>
        <dbReference type="ARBA" id="ARBA00022643"/>
    </source>
</evidence>
<evidence type="ECO:0000256" key="2">
    <source>
        <dbReference type="ARBA" id="ARBA00001970"/>
    </source>
</evidence>
<dbReference type="Pfam" id="PF01070">
    <property type="entry name" value="FMN_dh"/>
    <property type="match status" value="1"/>
</dbReference>
<evidence type="ECO:0000256" key="10">
    <source>
        <dbReference type="ARBA" id="ARBA00022946"/>
    </source>
</evidence>
<keyword evidence="26" id="KW-1185">Reference proteome</keyword>
<dbReference type="PROSITE" id="PS51349">
    <property type="entry name" value="FMN_HYDROXY_ACID_DH_2"/>
    <property type="match status" value="1"/>
</dbReference>
<evidence type="ECO:0000256" key="6">
    <source>
        <dbReference type="ARBA" id="ARBA00022617"/>
    </source>
</evidence>
<keyword evidence="8" id="KW-0288">FMN</keyword>
<keyword evidence="5" id="KW-0813">Transport</keyword>
<dbReference type="SUPFAM" id="SSF51395">
    <property type="entry name" value="FMN-linked oxidoreductases"/>
    <property type="match status" value="1"/>
</dbReference>
<dbReference type="OrthoDB" id="1925334at2759"/>
<organism evidence="25 26">
    <name type="scientific">Capronia coronata CBS 617.96</name>
    <dbReference type="NCBI Taxonomy" id="1182541"/>
    <lineage>
        <taxon>Eukaryota</taxon>
        <taxon>Fungi</taxon>
        <taxon>Dikarya</taxon>
        <taxon>Ascomycota</taxon>
        <taxon>Pezizomycotina</taxon>
        <taxon>Eurotiomycetes</taxon>
        <taxon>Chaetothyriomycetidae</taxon>
        <taxon>Chaetothyriales</taxon>
        <taxon>Herpotrichiellaceae</taxon>
        <taxon>Capronia</taxon>
    </lineage>
</organism>
<dbReference type="Gene3D" id="3.10.120.10">
    <property type="entry name" value="Cytochrome b5-like heme/steroid binding domain"/>
    <property type="match status" value="1"/>
</dbReference>
<comment type="subcellular location">
    <subcellularLocation>
        <location evidence="3">Mitochondrion intermembrane space</location>
    </subcellularLocation>
</comment>
<evidence type="ECO:0000256" key="13">
    <source>
        <dbReference type="ARBA" id="ARBA00023128"/>
    </source>
</evidence>
<evidence type="ECO:0000256" key="18">
    <source>
        <dbReference type="ARBA" id="ARBA00068515"/>
    </source>
</evidence>